<reference evidence="1 2" key="1">
    <citation type="submission" date="2021-04" db="EMBL/GenBank/DDBJ databases">
        <title>The genome sequence of type strain Ideonella paludis KCTC 32238.</title>
        <authorList>
            <person name="Liu Y."/>
        </authorList>
    </citation>
    <scope>NUCLEOTIDE SEQUENCE [LARGE SCALE GENOMIC DNA]</scope>
    <source>
        <strain evidence="1 2">KCTC 32238</strain>
    </source>
</reference>
<gene>
    <name evidence="1" type="ORF">KAK11_20345</name>
</gene>
<dbReference type="InterPro" id="IPR027417">
    <property type="entry name" value="P-loop_NTPase"/>
</dbReference>
<dbReference type="RefSeq" id="WP_210811331.1">
    <property type="nucleotide sequence ID" value="NZ_JAGQDG010000009.1"/>
</dbReference>
<sequence length="264" mass="29687">MKLIVVFATHRSGTNYLGSVLKQRPQMFTLGELFHPQEAFGLRPAHLQRLGKLASQTFAKPNDPALLAWLHEHPVQAVQTLYQMAERKEREAMYFKVFFSHFTTPVVGTVAKLAGLPGFTPVVLQRRPLDVYISNAKATQVGSWQKADTTDLRITLSAKHYAQWADKARRWYAQVNEGLKKAGATPWRVSYEQDVDMAPEALAAHWATHLGLAPPAALDTSKALERQDRNPDWRLKVSNAEEFEQALRHAKLWDEALGGLAGPR</sequence>
<name>A0ABS5E3S1_9BURK</name>
<dbReference type="Proteomes" id="UP000672097">
    <property type="component" value="Unassembled WGS sequence"/>
</dbReference>
<evidence type="ECO:0000313" key="1">
    <source>
        <dbReference type="EMBL" id="MBQ0937686.1"/>
    </source>
</evidence>
<comment type="caution">
    <text evidence="1">The sequence shown here is derived from an EMBL/GenBank/DDBJ whole genome shotgun (WGS) entry which is preliminary data.</text>
</comment>
<dbReference type="Gene3D" id="3.40.50.300">
    <property type="entry name" value="P-loop containing nucleotide triphosphate hydrolases"/>
    <property type="match status" value="1"/>
</dbReference>
<dbReference type="SUPFAM" id="SSF52540">
    <property type="entry name" value="P-loop containing nucleoside triphosphate hydrolases"/>
    <property type="match status" value="1"/>
</dbReference>
<keyword evidence="2" id="KW-1185">Reference proteome</keyword>
<accession>A0ABS5E3S1</accession>
<dbReference type="EMBL" id="JAGQDG010000009">
    <property type="protein sequence ID" value="MBQ0937686.1"/>
    <property type="molecule type" value="Genomic_DNA"/>
</dbReference>
<protein>
    <submittedName>
        <fullName evidence="1">Sulfotransferase</fullName>
    </submittedName>
</protein>
<dbReference type="Pfam" id="PF13469">
    <property type="entry name" value="Sulfotransfer_3"/>
    <property type="match status" value="1"/>
</dbReference>
<organism evidence="1 2">
    <name type="scientific">Ideonella paludis</name>
    <dbReference type="NCBI Taxonomy" id="1233411"/>
    <lineage>
        <taxon>Bacteria</taxon>
        <taxon>Pseudomonadati</taxon>
        <taxon>Pseudomonadota</taxon>
        <taxon>Betaproteobacteria</taxon>
        <taxon>Burkholderiales</taxon>
        <taxon>Sphaerotilaceae</taxon>
        <taxon>Ideonella</taxon>
    </lineage>
</organism>
<evidence type="ECO:0000313" key="2">
    <source>
        <dbReference type="Proteomes" id="UP000672097"/>
    </source>
</evidence>
<proteinExistence type="predicted"/>